<feature type="compositionally biased region" description="Low complexity" evidence="1">
    <location>
        <begin position="632"/>
        <end position="648"/>
    </location>
</feature>
<accession>A0AAD3DYV3</accession>
<feature type="compositionally biased region" description="Low complexity" evidence="1">
    <location>
        <begin position="563"/>
        <end position="581"/>
    </location>
</feature>
<feature type="region of interest" description="Disordered" evidence="1">
    <location>
        <begin position="1"/>
        <end position="100"/>
    </location>
</feature>
<name>A0AAD3DYV3_9CHLO</name>
<feature type="compositionally biased region" description="Low complexity" evidence="1">
    <location>
        <begin position="441"/>
        <end position="456"/>
    </location>
</feature>
<evidence type="ECO:0000313" key="3">
    <source>
        <dbReference type="Proteomes" id="UP001054857"/>
    </source>
</evidence>
<dbReference type="EMBL" id="BMAR01000028">
    <property type="protein sequence ID" value="GFR49133.1"/>
    <property type="molecule type" value="Genomic_DNA"/>
</dbReference>
<dbReference type="AlphaFoldDB" id="A0AAD3DYV3"/>
<dbReference type="Proteomes" id="UP001054857">
    <property type="component" value="Unassembled WGS sequence"/>
</dbReference>
<sequence length="799" mass="79582">MSNMHKAQATKNHAKAAQRPPGSSAKLQNGNGETPAGSGTQADQNSDPLTKLEEPAHLMRTLHKSPSRRSPYNCRGSRSSKRHAHRAKDAGLLSPAGKVSDVEGCDTAEETDDDGAWVLTCIDDDTDHASSAAIINEGISQLQRPIYRFSCPGMNARPHPSTLLGQHAIHAASNTISYLRTAGSPLRALRNVGFDGSSCNSNNSSFTAGAGNSRHAFAAARHAVQQRSATGMIGSAPVAGEGAGEGASCPVTVSVMAAFGAGETTSSSSASAAVLVTPQSQDVTPMPPTSKPVANHGNGDTKGSGGGVFNRAVNFLGRQTSRSRNSQPAKTAAQEEEDLVIARAERMLKNLRCSSFHGKSPHIAHLNYSTTQHEAKQRQHQQEELSMLLAYQPRRATATALQGGGAPAKAAPGVAAALERAGPRLSSPGLVGAVRGGTAGADGAAAAGGPAAVPTGNSGGSPQGVPAAGAAAELSGTADASEVRGIAGSCGSTCSSARIPALRPALAVTLPTTPCAVSSATGLTCALSPSSPAAARPGSSGMASGSVCASAAASVTVSAAAAPGSSSGWVGSSSSSSAATSRFGPHPPADGRATSASPTPSRLSRLLLPPQQSALASSGRGQSPAWRSFDSNNNNNPAAAGATASAVAPHRSGSGIALIGSGRPTGQHAARATSMNSSSHSHSHGSGGSGGAGVREGARTVSGVATIDLHDMERARPSTSSFTSLCAPDLNTGGSGLLPKAASGSIVTDSGLRVSMSSIGARSGGSSRGPSCTSVDEGALKLPQVAGAPGGQGRLLEWH</sequence>
<feature type="region of interest" description="Disordered" evidence="1">
    <location>
        <begin position="563"/>
        <end position="696"/>
    </location>
</feature>
<feature type="region of interest" description="Disordered" evidence="1">
    <location>
        <begin position="280"/>
        <end position="306"/>
    </location>
</feature>
<feature type="compositionally biased region" description="Polar residues" evidence="1">
    <location>
        <begin position="25"/>
        <end position="48"/>
    </location>
</feature>
<evidence type="ECO:0000313" key="2">
    <source>
        <dbReference type="EMBL" id="GFR49133.1"/>
    </source>
</evidence>
<gene>
    <name evidence="2" type="ORF">Agub_g11149</name>
</gene>
<feature type="compositionally biased region" description="Low complexity" evidence="1">
    <location>
        <begin position="593"/>
        <end position="618"/>
    </location>
</feature>
<comment type="caution">
    <text evidence="2">The sequence shown here is derived from an EMBL/GenBank/DDBJ whole genome shotgun (WGS) entry which is preliminary data.</text>
</comment>
<feature type="compositionally biased region" description="Polar residues" evidence="1">
    <location>
        <begin position="1"/>
        <end position="11"/>
    </location>
</feature>
<feature type="compositionally biased region" description="Gly residues" evidence="1">
    <location>
        <begin position="685"/>
        <end position="694"/>
    </location>
</feature>
<proteinExistence type="predicted"/>
<keyword evidence="3" id="KW-1185">Reference proteome</keyword>
<protein>
    <submittedName>
        <fullName evidence="2">Uncharacterized protein</fullName>
    </submittedName>
</protein>
<feature type="region of interest" description="Disordered" evidence="1">
    <location>
        <begin position="441"/>
        <end position="468"/>
    </location>
</feature>
<organism evidence="2 3">
    <name type="scientific">Astrephomene gubernaculifera</name>
    <dbReference type="NCBI Taxonomy" id="47775"/>
    <lineage>
        <taxon>Eukaryota</taxon>
        <taxon>Viridiplantae</taxon>
        <taxon>Chlorophyta</taxon>
        <taxon>core chlorophytes</taxon>
        <taxon>Chlorophyceae</taxon>
        <taxon>CS clade</taxon>
        <taxon>Chlamydomonadales</taxon>
        <taxon>Astrephomenaceae</taxon>
        <taxon>Astrephomene</taxon>
    </lineage>
</organism>
<evidence type="ECO:0000256" key="1">
    <source>
        <dbReference type="SAM" id="MobiDB-lite"/>
    </source>
</evidence>
<reference evidence="2 3" key="1">
    <citation type="journal article" date="2021" name="Sci. Rep.">
        <title>Genome sequencing of the multicellular alga Astrephomene provides insights into convergent evolution of germ-soma differentiation.</title>
        <authorList>
            <person name="Yamashita S."/>
            <person name="Yamamoto K."/>
            <person name="Matsuzaki R."/>
            <person name="Suzuki S."/>
            <person name="Yamaguchi H."/>
            <person name="Hirooka S."/>
            <person name="Minakuchi Y."/>
            <person name="Miyagishima S."/>
            <person name="Kawachi M."/>
            <person name="Toyoda A."/>
            <person name="Nozaki H."/>
        </authorList>
    </citation>
    <scope>NUCLEOTIDE SEQUENCE [LARGE SCALE GENOMIC DNA]</scope>
    <source>
        <strain evidence="2 3">NIES-4017</strain>
    </source>
</reference>